<dbReference type="Proteomes" id="UP000789405">
    <property type="component" value="Unassembled WGS sequence"/>
</dbReference>
<accession>A0A9N9E634</accession>
<organism evidence="1 2">
    <name type="scientific">Dentiscutata erythropus</name>
    <dbReference type="NCBI Taxonomy" id="1348616"/>
    <lineage>
        <taxon>Eukaryota</taxon>
        <taxon>Fungi</taxon>
        <taxon>Fungi incertae sedis</taxon>
        <taxon>Mucoromycota</taxon>
        <taxon>Glomeromycotina</taxon>
        <taxon>Glomeromycetes</taxon>
        <taxon>Diversisporales</taxon>
        <taxon>Gigasporaceae</taxon>
        <taxon>Dentiscutata</taxon>
    </lineage>
</organism>
<gene>
    <name evidence="1" type="ORF">DERYTH_LOCUS10725</name>
</gene>
<comment type="caution">
    <text evidence="1">The sequence shown here is derived from an EMBL/GenBank/DDBJ whole genome shotgun (WGS) entry which is preliminary data.</text>
</comment>
<dbReference type="AlphaFoldDB" id="A0A9N9E634"/>
<evidence type="ECO:0000313" key="2">
    <source>
        <dbReference type="Proteomes" id="UP000789405"/>
    </source>
</evidence>
<reference evidence="1" key="1">
    <citation type="submission" date="2021-06" db="EMBL/GenBank/DDBJ databases">
        <authorList>
            <person name="Kallberg Y."/>
            <person name="Tangrot J."/>
            <person name="Rosling A."/>
        </authorList>
    </citation>
    <scope>NUCLEOTIDE SEQUENCE</scope>
    <source>
        <strain evidence="1">MA453B</strain>
    </source>
</reference>
<sequence>MGDGGSIALSGNSFAMYGSSKDTWKVLWTLNTEDKLCLQRMGLESERVSGD</sequence>
<dbReference type="EMBL" id="CAJVPY010006362">
    <property type="protein sequence ID" value="CAG8661249.1"/>
    <property type="molecule type" value="Genomic_DNA"/>
</dbReference>
<proteinExistence type="predicted"/>
<protein>
    <submittedName>
        <fullName evidence="1">286_t:CDS:1</fullName>
    </submittedName>
</protein>
<name>A0A9N9E634_9GLOM</name>
<keyword evidence="2" id="KW-1185">Reference proteome</keyword>
<evidence type="ECO:0000313" key="1">
    <source>
        <dbReference type="EMBL" id="CAG8661249.1"/>
    </source>
</evidence>